<dbReference type="Proteomes" id="UP001281003">
    <property type="component" value="Unassembled WGS sequence"/>
</dbReference>
<gene>
    <name evidence="2" type="ORF">B0T20DRAFT_495792</name>
</gene>
<protein>
    <submittedName>
        <fullName evidence="2">Uncharacterized protein</fullName>
    </submittedName>
</protein>
<keyword evidence="3" id="KW-1185">Reference proteome</keyword>
<feature type="region of interest" description="Disordered" evidence="1">
    <location>
        <begin position="320"/>
        <end position="359"/>
    </location>
</feature>
<feature type="region of interest" description="Disordered" evidence="1">
    <location>
        <begin position="250"/>
        <end position="287"/>
    </location>
</feature>
<dbReference type="AlphaFoldDB" id="A0AAE0PH16"/>
<dbReference type="EMBL" id="JAUTDP010000004">
    <property type="protein sequence ID" value="KAK3399687.1"/>
    <property type="molecule type" value="Genomic_DNA"/>
</dbReference>
<accession>A0AAE0PH16</accession>
<feature type="compositionally biased region" description="Polar residues" evidence="1">
    <location>
        <begin position="350"/>
        <end position="359"/>
    </location>
</feature>
<comment type="caution">
    <text evidence="2">The sequence shown here is derived from an EMBL/GenBank/DDBJ whole genome shotgun (WGS) entry which is preliminary data.</text>
</comment>
<name>A0AAE0PH16_SORBR</name>
<evidence type="ECO:0000313" key="3">
    <source>
        <dbReference type="Proteomes" id="UP001281003"/>
    </source>
</evidence>
<evidence type="ECO:0000256" key="1">
    <source>
        <dbReference type="SAM" id="MobiDB-lite"/>
    </source>
</evidence>
<sequence>MPPIPDGPFFSLDIFRLNHLMRTTQYESPTITPAIQARCWIVIDIIYTHFLEQDLDPYTGKKRVRPLADIVYIAVTEHLAQASRRGHGHSTGENGPGDTCSGIDWNPTVTAIPEINFAEEVYRWCWRNYEEGEEYLRYCVEGLDQRWRGVSGLIFPTDSNNTPHLAWCPRCYLPRATNSPPTMVSNDETTGATNDLLFSDDFGSFFPSVRSNYRAAVASTSPVATLSPHTLPNASRPVYNFGEKWKRHFGEERQGTGSLLTVTGPAIDGEDFPHGDGDVDMTEASRAPTSRRILVTAQLSVPGKKNFSDFKLELANVQSLRSEHRHETPSAPAPSVQSGRSPEQAGRPADQQTSRPVTTSVTRAIWHFVSVRWTRPDVRMNEGRGVQSQGPVIDDDERLVRLGYMTSRHGTGLVDKSMTCAGPAVRG</sequence>
<reference evidence="2" key="2">
    <citation type="submission" date="2023-07" db="EMBL/GenBank/DDBJ databases">
        <authorList>
            <consortium name="Lawrence Berkeley National Laboratory"/>
            <person name="Haridas S."/>
            <person name="Hensen N."/>
            <person name="Bonometti L."/>
            <person name="Westerberg I."/>
            <person name="Brannstrom I.O."/>
            <person name="Guillou S."/>
            <person name="Cros-Aarteil S."/>
            <person name="Calhoun S."/>
            <person name="Kuo A."/>
            <person name="Mondo S."/>
            <person name="Pangilinan J."/>
            <person name="Riley R."/>
            <person name="LaButti K."/>
            <person name="Andreopoulos B."/>
            <person name="Lipzen A."/>
            <person name="Chen C."/>
            <person name="Yanf M."/>
            <person name="Daum C."/>
            <person name="Ng V."/>
            <person name="Clum A."/>
            <person name="Steindorff A."/>
            <person name="Ohm R."/>
            <person name="Martin F."/>
            <person name="Silar P."/>
            <person name="Natvig D."/>
            <person name="Lalanne C."/>
            <person name="Gautier V."/>
            <person name="Ament-velasquez S.L."/>
            <person name="Kruys A."/>
            <person name="Hutchinson M.I."/>
            <person name="Powell A.J."/>
            <person name="Barry K."/>
            <person name="Miller A.N."/>
            <person name="Grigoriev I.V."/>
            <person name="Debuchy R."/>
            <person name="Gladieux P."/>
            <person name="Thoren M.H."/>
            <person name="Johannesson H."/>
        </authorList>
    </citation>
    <scope>NUCLEOTIDE SEQUENCE</scope>
    <source>
        <strain evidence="2">FGSC 1904</strain>
    </source>
</reference>
<organism evidence="2 3">
    <name type="scientific">Sordaria brevicollis</name>
    <dbReference type="NCBI Taxonomy" id="83679"/>
    <lineage>
        <taxon>Eukaryota</taxon>
        <taxon>Fungi</taxon>
        <taxon>Dikarya</taxon>
        <taxon>Ascomycota</taxon>
        <taxon>Pezizomycotina</taxon>
        <taxon>Sordariomycetes</taxon>
        <taxon>Sordariomycetidae</taxon>
        <taxon>Sordariales</taxon>
        <taxon>Sordariaceae</taxon>
        <taxon>Sordaria</taxon>
    </lineage>
</organism>
<evidence type="ECO:0000313" key="2">
    <source>
        <dbReference type="EMBL" id="KAK3399687.1"/>
    </source>
</evidence>
<reference evidence="2" key="1">
    <citation type="journal article" date="2023" name="Mol. Phylogenet. Evol.">
        <title>Genome-scale phylogeny and comparative genomics of the fungal order Sordariales.</title>
        <authorList>
            <person name="Hensen N."/>
            <person name="Bonometti L."/>
            <person name="Westerberg I."/>
            <person name="Brannstrom I.O."/>
            <person name="Guillou S."/>
            <person name="Cros-Aarteil S."/>
            <person name="Calhoun S."/>
            <person name="Haridas S."/>
            <person name="Kuo A."/>
            <person name="Mondo S."/>
            <person name="Pangilinan J."/>
            <person name="Riley R."/>
            <person name="LaButti K."/>
            <person name="Andreopoulos B."/>
            <person name="Lipzen A."/>
            <person name="Chen C."/>
            <person name="Yan M."/>
            <person name="Daum C."/>
            <person name="Ng V."/>
            <person name="Clum A."/>
            <person name="Steindorff A."/>
            <person name="Ohm R.A."/>
            <person name="Martin F."/>
            <person name="Silar P."/>
            <person name="Natvig D.O."/>
            <person name="Lalanne C."/>
            <person name="Gautier V."/>
            <person name="Ament-Velasquez S.L."/>
            <person name="Kruys A."/>
            <person name="Hutchinson M.I."/>
            <person name="Powell A.J."/>
            <person name="Barry K."/>
            <person name="Miller A.N."/>
            <person name="Grigoriev I.V."/>
            <person name="Debuchy R."/>
            <person name="Gladieux P."/>
            <person name="Hiltunen Thoren M."/>
            <person name="Johannesson H."/>
        </authorList>
    </citation>
    <scope>NUCLEOTIDE SEQUENCE</scope>
    <source>
        <strain evidence="2">FGSC 1904</strain>
    </source>
</reference>
<proteinExistence type="predicted"/>